<keyword evidence="3" id="KW-1185">Reference proteome</keyword>
<name>A0A1V9Z214_9STRA</name>
<organism evidence="2 3">
    <name type="scientific">Thraustotheca clavata</name>
    <dbReference type="NCBI Taxonomy" id="74557"/>
    <lineage>
        <taxon>Eukaryota</taxon>
        <taxon>Sar</taxon>
        <taxon>Stramenopiles</taxon>
        <taxon>Oomycota</taxon>
        <taxon>Saprolegniomycetes</taxon>
        <taxon>Saprolegniales</taxon>
        <taxon>Achlyaceae</taxon>
        <taxon>Thraustotheca</taxon>
    </lineage>
</organism>
<evidence type="ECO:0000313" key="3">
    <source>
        <dbReference type="Proteomes" id="UP000243217"/>
    </source>
</evidence>
<proteinExistence type="predicted"/>
<dbReference type="EMBL" id="JNBS01002361">
    <property type="protein sequence ID" value="OQR92046.1"/>
    <property type="molecule type" value="Genomic_DNA"/>
</dbReference>
<protein>
    <recommendedName>
        <fullName evidence="4">BTB domain-containing protein</fullName>
    </recommendedName>
</protein>
<keyword evidence="1" id="KW-0732">Signal</keyword>
<dbReference type="STRING" id="74557.A0A1V9Z214"/>
<reference evidence="2 3" key="1">
    <citation type="journal article" date="2014" name="Genome Biol. Evol.">
        <title>The secreted proteins of Achlya hypogyna and Thraustotheca clavata identify the ancestral oomycete secretome and reveal gene acquisitions by horizontal gene transfer.</title>
        <authorList>
            <person name="Misner I."/>
            <person name="Blouin N."/>
            <person name="Leonard G."/>
            <person name="Richards T.A."/>
            <person name="Lane C.E."/>
        </authorList>
    </citation>
    <scope>NUCLEOTIDE SEQUENCE [LARGE SCALE GENOMIC DNA]</scope>
    <source>
        <strain evidence="2 3">ATCC 34112</strain>
    </source>
</reference>
<dbReference type="AlphaFoldDB" id="A0A1V9Z214"/>
<comment type="caution">
    <text evidence="2">The sequence shown here is derived from an EMBL/GenBank/DDBJ whole genome shotgun (WGS) entry which is preliminary data.</text>
</comment>
<evidence type="ECO:0008006" key="4">
    <source>
        <dbReference type="Google" id="ProtNLM"/>
    </source>
</evidence>
<sequence length="191" mass="21800">MHHLPRLICLKTLVTAQIVELDLKAATLFGCVFAQQCKQDELIKLELKPDALFLCEILARLGTRLDVDMCLEFCKQVLYVARCQGCEPLLLQRLLDRALNLVIEMECDGYTVDSAIVLDIVEKTSLNREMDKLISVFAQLNDGKVLRNEPFDEIVFNTLLQKATDMKVKPGMSLRFIQRQAKTHGYNIIQE</sequence>
<accession>A0A1V9Z214</accession>
<dbReference type="Proteomes" id="UP000243217">
    <property type="component" value="Unassembled WGS sequence"/>
</dbReference>
<gene>
    <name evidence="2" type="ORF">THRCLA_08805</name>
</gene>
<feature type="signal peptide" evidence="1">
    <location>
        <begin position="1"/>
        <end position="16"/>
    </location>
</feature>
<feature type="chain" id="PRO_5012280427" description="BTB domain-containing protein" evidence="1">
    <location>
        <begin position="17"/>
        <end position="191"/>
    </location>
</feature>
<evidence type="ECO:0000256" key="1">
    <source>
        <dbReference type="SAM" id="SignalP"/>
    </source>
</evidence>
<evidence type="ECO:0000313" key="2">
    <source>
        <dbReference type="EMBL" id="OQR92046.1"/>
    </source>
</evidence>